<comment type="subcellular location">
    <subcellularLocation>
        <location evidence="1">Membrane</location>
        <topology evidence="1">Multi-pass membrane protein</topology>
    </subcellularLocation>
</comment>
<reference evidence="7" key="2">
    <citation type="submission" date="2019-06" db="EMBL/GenBank/DDBJ databases">
        <title>Genomics analysis of Aphanomyces spp. identifies a new class of oomycete effector associated with host adaptation.</title>
        <authorList>
            <person name="Gaulin E."/>
        </authorList>
    </citation>
    <scope>NUCLEOTIDE SEQUENCE</scope>
    <source>
        <strain evidence="7">CBS 578.67</strain>
    </source>
</reference>
<dbReference type="GO" id="GO:0005774">
    <property type="term" value="C:vacuolar membrane"/>
    <property type="evidence" value="ECO:0007669"/>
    <property type="project" value="TreeGrafter"/>
</dbReference>
<keyword evidence="9" id="KW-1185">Reference proteome</keyword>
<keyword evidence="3 5" id="KW-1133">Transmembrane helix</keyword>
<feature type="transmembrane region" description="Helical" evidence="5">
    <location>
        <begin position="360"/>
        <end position="378"/>
    </location>
</feature>
<feature type="transmembrane region" description="Helical" evidence="5">
    <location>
        <begin position="418"/>
        <end position="437"/>
    </location>
</feature>
<name>A0A485KAP3_9STRA</name>
<feature type="transmembrane region" description="Helical" evidence="5">
    <location>
        <begin position="93"/>
        <end position="114"/>
    </location>
</feature>
<dbReference type="GO" id="GO:0015179">
    <property type="term" value="F:L-amino acid transmembrane transporter activity"/>
    <property type="evidence" value="ECO:0007669"/>
    <property type="project" value="TreeGrafter"/>
</dbReference>
<evidence type="ECO:0000256" key="5">
    <source>
        <dbReference type="SAM" id="Phobius"/>
    </source>
</evidence>
<feature type="transmembrane region" description="Helical" evidence="5">
    <location>
        <begin position="12"/>
        <end position="29"/>
    </location>
</feature>
<feature type="transmembrane region" description="Helical" evidence="5">
    <location>
        <begin position="120"/>
        <end position="137"/>
    </location>
</feature>
<dbReference type="Proteomes" id="UP000332933">
    <property type="component" value="Unassembled WGS sequence"/>
</dbReference>
<feature type="domain" description="Amino acid transporter transmembrane" evidence="6">
    <location>
        <begin position="10"/>
        <end position="438"/>
    </location>
</feature>
<accession>A0A485KAP3</accession>
<feature type="transmembrane region" description="Helical" evidence="5">
    <location>
        <begin position="185"/>
        <end position="209"/>
    </location>
</feature>
<protein>
    <submittedName>
        <fullName evidence="8">Aste57867_3512 protein</fullName>
    </submittedName>
</protein>
<feature type="transmembrane region" description="Helical" evidence="5">
    <location>
        <begin position="221"/>
        <end position="250"/>
    </location>
</feature>
<proteinExistence type="predicted"/>
<evidence type="ECO:0000259" key="6">
    <source>
        <dbReference type="Pfam" id="PF01490"/>
    </source>
</evidence>
<evidence type="ECO:0000256" key="3">
    <source>
        <dbReference type="ARBA" id="ARBA00022989"/>
    </source>
</evidence>
<gene>
    <name evidence="8" type="primary">Aste57867_3512</name>
    <name evidence="7" type="ORF">As57867_003501</name>
    <name evidence="8" type="ORF">ASTE57867_3512</name>
</gene>
<evidence type="ECO:0000313" key="9">
    <source>
        <dbReference type="Proteomes" id="UP000332933"/>
    </source>
</evidence>
<evidence type="ECO:0000313" key="7">
    <source>
        <dbReference type="EMBL" id="KAF0715210.1"/>
    </source>
</evidence>
<feature type="transmembrane region" description="Helical" evidence="5">
    <location>
        <begin position="270"/>
        <end position="295"/>
    </location>
</feature>
<evidence type="ECO:0000256" key="1">
    <source>
        <dbReference type="ARBA" id="ARBA00004141"/>
    </source>
</evidence>
<dbReference type="OrthoDB" id="67190at2759"/>
<dbReference type="InterPro" id="IPR013057">
    <property type="entry name" value="AA_transpt_TM"/>
</dbReference>
<evidence type="ECO:0000256" key="2">
    <source>
        <dbReference type="ARBA" id="ARBA00022692"/>
    </source>
</evidence>
<sequence length="478" mass="51713">MAFLTVEDLKLSFNLFCVVYGAGTLGMPGNYARAGFTWATLALLLMAAINIYTTSRISKVLLVAPKTVKTYGDLGEWCFGKVGRYVTVVTQLLVCWMVPIAFLVLSGSLLTTLFPGAFEATTWIILLGLAVMPVCLMPSLKESAGVAAAGAFGTLFADIVAIYVLVSKMHDAGQGLSLPTPQITFNGVTSVFGNLSLGYSAGVVIPALQREHSDPSRMPRVIVFTLGVCSVLFLIVSITGSSTVGCQIPGNLLFAIEGDKLGFTPPRGGIVLAFLAMQLHCAVAFAVILFPTFYIMERVVFGFHKVQNADAVVDEAVYNALDTPAAVVTDDDATKIDVAAVESVESVAHYHSFTDYLKAMVLRLVMVTCCIVLAIVWKDQFMDILDFVGASSTAMTSMILPTLFYLKTFGKTINAAEKAWCIFTLVVCAFLGIYVSYYTGKALFTPTPTDPTIKFPYCAVEYQKMVFTNRTYYNLPPL</sequence>
<organism evidence="8 9">
    <name type="scientific">Aphanomyces stellatus</name>
    <dbReference type="NCBI Taxonomy" id="120398"/>
    <lineage>
        <taxon>Eukaryota</taxon>
        <taxon>Sar</taxon>
        <taxon>Stramenopiles</taxon>
        <taxon>Oomycota</taxon>
        <taxon>Saprolegniomycetes</taxon>
        <taxon>Saprolegniales</taxon>
        <taxon>Verrucalvaceae</taxon>
        <taxon>Aphanomyces</taxon>
    </lineage>
</organism>
<dbReference type="Pfam" id="PF01490">
    <property type="entry name" value="Aa_trans"/>
    <property type="match status" value="1"/>
</dbReference>
<feature type="transmembrane region" description="Helical" evidence="5">
    <location>
        <begin position="35"/>
        <end position="52"/>
    </location>
</feature>
<feature type="transmembrane region" description="Helical" evidence="5">
    <location>
        <begin position="384"/>
        <end position="406"/>
    </location>
</feature>
<keyword evidence="4 5" id="KW-0472">Membrane</keyword>
<evidence type="ECO:0000256" key="4">
    <source>
        <dbReference type="ARBA" id="ARBA00023136"/>
    </source>
</evidence>
<dbReference type="EMBL" id="VJMH01000618">
    <property type="protein sequence ID" value="KAF0715210.1"/>
    <property type="molecule type" value="Genomic_DNA"/>
</dbReference>
<keyword evidence="2 5" id="KW-0812">Transmembrane</keyword>
<reference evidence="8 9" key="1">
    <citation type="submission" date="2019-03" db="EMBL/GenBank/DDBJ databases">
        <authorList>
            <person name="Gaulin E."/>
            <person name="Dumas B."/>
        </authorList>
    </citation>
    <scope>NUCLEOTIDE SEQUENCE [LARGE SCALE GENOMIC DNA]</scope>
    <source>
        <strain evidence="8">CBS 568.67</strain>
    </source>
</reference>
<dbReference type="EMBL" id="CAADRA010000618">
    <property type="protein sequence ID" value="VFT80675.1"/>
    <property type="molecule type" value="Genomic_DNA"/>
</dbReference>
<dbReference type="PANTHER" id="PTHR22950:SF349">
    <property type="entry name" value="AMINO ACID TRANSPORTER TRANSMEMBRANE DOMAIN-CONTAINING PROTEIN"/>
    <property type="match status" value="1"/>
</dbReference>
<dbReference type="PANTHER" id="PTHR22950">
    <property type="entry name" value="AMINO ACID TRANSPORTER"/>
    <property type="match status" value="1"/>
</dbReference>
<feature type="transmembrane region" description="Helical" evidence="5">
    <location>
        <begin position="144"/>
        <end position="165"/>
    </location>
</feature>
<evidence type="ECO:0000313" key="8">
    <source>
        <dbReference type="EMBL" id="VFT80675.1"/>
    </source>
</evidence>
<dbReference type="AlphaFoldDB" id="A0A485KAP3"/>